<dbReference type="EMBL" id="JANPWB010000013">
    <property type="protein sequence ID" value="KAJ1106811.1"/>
    <property type="molecule type" value="Genomic_DNA"/>
</dbReference>
<evidence type="ECO:0000256" key="1">
    <source>
        <dbReference type="SAM" id="MobiDB-lite"/>
    </source>
</evidence>
<reference evidence="3" key="1">
    <citation type="journal article" date="2022" name="bioRxiv">
        <title>Sequencing and chromosome-scale assembly of the giantPleurodeles waltlgenome.</title>
        <authorList>
            <person name="Brown T."/>
            <person name="Elewa A."/>
            <person name="Iarovenko S."/>
            <person name="Subramanian E."/>
            <person name="Araus A.J."/>
            <person name="Petzold A."/>
            <person name="Susuki M."/>
            <person name="Suzuki K.-i.T."/>
            <person name="Hayashi T."/>
            <person name="Toyoda A."/>
            <person name="Oliveira C."/>
            <person name="Osipova E."/>
            <person name="Leigh N.D."/>
            <person name="Simon A."/>
            <person name="Yun M.H."/>
        </authorList>
    </citation>
    <scope>NUCLEOTIDE SEQUENCE</scope>
    <source>
        <strain evidence="3">20211129_DDA</strain>
        <tissue evidence="3">Liver</tissue>
    </source>
</reference>
<dbReference type="PROSITE" id="PS51257">
    <property type="entry name" value="PROKAR_LIPOPROTEIN"/>
    <property type="match status" value="1"/>
</dbReference>
<dbReference type="Proteomes" id="UP001066276">
    <property type="component" value="Chromosome 9"/>
</dbReference>
<gene>
    <name evidence="3" type="ORF">NDU88_004209</name>
</gene>
<feature type="region of interest" description="Disordered" evidence="1">
    <location>
        <begin position="81"/>
        <end position="104"/>
    </location>
</feature>
<name>A0AAV7MTX0_PLEWA</name>
<comment type="caution">
    <text evidence="3">The sequence shown here is derived from an EMBL/GenBank/DDBJ whole genome shotgun (WGS) entry which is preliminary data.</text>
</comment>
<protein>
    <submittedName>
        <fullName evidence="3">Uncharacterized protein</fullName>
    </submittedName>
</protein>
<evidence type="ECO:0000313" key="4">
    <source>
        <dbReference type="Proteomes" id="UP001066276"/>
    </source>
</evidence>
<keyword evidence="4" id="KW-1185">Reference proteome</keyword>
<feature type="signal peptide" evidence="2">
    <location>
        <begin position="1"/>
        <end position="24"/>
    </location>
</feature>
<feature type="chain" id="PRO_5043854700" evidence="2">
    <location>
        <begin position="25"/>
        <end position="130"/>
    </location>
</feature>
<evidence type="ECO:0000313" key="3">
    <source>
        <dbReference type="EMBL" id="KAJ1106811.1"/>
    </source>
</evidence>
<organism evidence="3 4">
    <name type="scientific">Pleurodeles waltl</name>
    <name type="common">Iberian ribbed newt</name>
    <dbReference type="NCBI Taxonomy" id="8319"/>
    <lineage>
        <taxon>Eukaryota</taxon>
        <taxon>Metazoa</taxon>
        <taxon>Chordata</taxon>
        <taxon>Craniata</taxon>
        <taxon>Vertebrata</taxon>
        <taxon>Euteleostomi</taxon>
        <taxon>Amphibia</taxon>
        <taxon>Batrachia</taxon>
        <taxon>Caudata</taxon>
        <taxon>Salamandroidea</taxon>
        <taxon>Salamandridae</taxon>
        <taxon>Pleurodelinae</taxon>
        <taxon>Pleurodeles</taxon>
    </lineage>
</organism>
<sequence length="130" mass="13845">MAPHRIHFTLYRAQLSLLPLLTHTVSYLLMGCWYAGEKTNSGSACHFLQACSCPVSIQLPVSVSADSSYLDPEGKTGFCSPGATQFQAGSEPAQPRRDAGTPNEALTIPVGVLPFTDMGAQEPVESTNDS</sequence>
<keyword evidence="2" id="KW-0732">Signal</keyword>
<accession>A0AAV7MTX0</accession>
<dbReference type="AlphaFoldDB" id="A0AAV7MTX0"/>
<proteinExistence type="predicted"/>
<evidence type="ECO:0000256" key="2">
    <source>
        <dbReference type="SAM" id="SignalP"/>
    </source>
</evidence>